<sequence>METLPYFPTSLSSTMTGTSLVNNTIDLLSMLHSNSNFSHVKFVPFESSDHGGSFIRATLEDLKEDSIRVYPEIDDMISITEFGLEKKKSVNLTHSVPDTPHPLARFGTTTVSRSSWTILGSVMVSMVIGLVLWVGILQYLGIPRSNRRQSYAAEKEVLDAIAQQVVDDLLRHRLNEEPSYFHSSIKKKHHIPFPVPVHAVYAQSILASDEKEARVSGGRLGAVEARVVMPPDTIISRRSGRGPIPDEEFFKPSPVDDVISNEIYSRKIPHKETTVLSDKNLNPASPVHPKSYLNQRQKLKQNNPIIILKPVSIFDPPGKINDVYDRKPAKPHDTSSEVLRPFAVDGHDNGKNKNLLQRNAKNIQLKSNLHKQGYSANYSKENEHHNVFPTEIPIRITTFRSNLRRRYFDNTRSSSSALDTRLLNLRRPVSLRSDHNSQDHMNDGDSNFNTDLNPKLPWLENRDSSESFEVINEYADQNFHDFQIDTKGEAFTNWHEQEKTDRNLQEKSFHNVAKSVKKELRNKIRPISIENYLLNHKFESSKLAALSSVKEPSVTSTESPAGDQNSELATQAPPHRMHTKDKDQLQGISDDLLRSLFPEFMEKISPAENEL</sequence>
<evidence type="ECO:0000256" key="1">
    <source>
        <dbReference type="SAM" id="MobiDB-lite"/>
    </source>
</evidence>
<dbReference type="GeneID" id="108671266"/>
<dbReference type="AlphaFoldDB" id="A0A8B7NLZ2"/>
<evidence type="ECO:0000313" key="3">
    <source>
        <dbReference type="Proteomes" id="UP000694843"/>
    </source>
</evidence>
<reference evidence="4" key="1">
    <citation type="submission" date="2025-08" db="UniProtKB">
        <authorList>
            <consortium name="RefSeq"/>
        </authorList>
    </citation>
    <scope>IDENTIFICATION</scope>
    <source>
        <tissue evidence="4">Whole organism</tissue>
    </source>
</reference>
<keyword evidence="2" id="KW-1133">Transmembrane helix</keyword>
<keyword evidence="2" id="KW-0812">Transmembrane</keyword>
<name>A0A8B7NLZ2_HYAAZ</name>
<protein>
    <submittedName>
        <fullName evidence="4">Uncharacterized protein LOC108671266</fullName>
    </submittedName>
</protein>
<dbReference type="Proteomes" id="UP000694843">
    <property type="component" value="Unplaced"/>
</dbReference>
<feature type="transmembrane region" description="Helical" evidence="2">
    <location>
        <begin position="116"/>
        <end position="140"/>
    </location>
</feature>
<dbReference type="KEGG" id="hazt:108671266"/>
<dbReference type="RefSeq" id="XP_018014251.1">
    <property type="nucleotide sequence ID" value="XM_018158762.2"/>
</dbReference>
<keyword evidence="3" id="KW-1185">Reference proteome</keyword>
<feature type="compositionally biased region" description="Polar residues" evidence="1">
    <location>
        <begin position="553"/>
        <end position="569"/>
    </location>
</feature>
<keyword evidence="2" id="KW-0472">Membrane</keyword>
<feature type="region of interest" description="Disordered" evidence="1">
    <location>
        <begin position="551"/>
        <end position="587"/>
    </location>
</feature>
<organism evidence="3 4">
    <name type="scientific">Hyalella azteca</name>
    <name type="common">Amphipod</name>
    <dbReference type="NCBI Taxonomy" id="294128"/>
    <lineage>
        <taxon>Eukaryota</taxon>
        <taxon>Metazoa</taxon>
        <taxon>Ecdysozoa</taxon>
        <taxon>Arthropoda</taxon>
        <taxon>Crustacea</taxon>
        <taxon>Multicrustacea</taxon>
        <taxon>Malacostraca</taxon>
        <taxon>Eumalacostraca</taxon>
        <taxon>Peracarida</taxon>
        <taxon>Amphipoda</taxon>
        <taxon>Senticaudata</taxon>
        <taxon>Talitrida</taxon>
        <taxon>Talitroidea</taxon>
        <taxon>Hyalellidae</taxon>
        <taxon>Hyalella</taxon>
    </lineage>
</organism>
<gene>
    <name evidence="4" type="primary">LOC108671266</name>
</gene>
<evidence type="ECO:0000313" key="4">
    <source>
        <dbReference type="RefSeq" id="XP_018014251.1"/>
    </source>
</evidence>
<accession>A0A8B7NLZ2</accession>
<evidence type="ECO:0000256" key="2">
    <source>
        <dbReference type="SAM" id="Phobius"/>
    </source>
</evidence>
<proteinExistence type="predicted"/>